<feature type="transmembrane region" description="Helical" evidence="1">
    <location>
        <begin position="6"/>
        <end position="25"/>
    </location>
</feature>
<keyword evidence="1" id="KW-0472">Membrane</keyword>
<gene>
    <name evidence="2" type="ORF">METZ01_LOCUS334036</name>
</gene>
<dbReference type="EMBL" id="UINC01112323">
    <property type="protein sequence ID" value="SVC81182.1"/>
    <property type="molecule type" value="Genomic_DNA"/>
</dbReference>
<feature type="transmembrane region" description="Helical" evidence="1">
    <location>
        <begin position="86"/>
        <end position="112"/>
    </location>
</feature>
<keyword evidence="1" id="KW-1133">Transmembrane helix</keyword>
<evidence type="ECO:0000256" key="1">
    <source>
        <dbReference type="SAM" id="Phobius"/>
    </source>
</evidence>
<keyword evidence="1" id="KW-0812">Transmembrane</keyword>
<name>A0A382Q9I4_9ZZZZ</name>
<sequence>MKSRPFMVMGIVFGLPAFVYLFFYTQSLFNANLFHSLNSLVWIIYLIFLVSAIILYINIDSDIQEYRFNNQKIFQLILSPVSPHQIIFFIVSAVVIESFILSVLSGVILYLITGIEISLKFVMYVVPSLLIFLFILGTLFVTISLITEDYFIYNFLSVCIFLVCIIAPGIGIVDFSISSTMNIWQFIPTTTIINFVLFILLADIKRWSLLLIPGLVMLILLIINGQLLRRRIRR</sequence>
<dbReference type="AlphaFoldDB" id="A0A382Q9I4"/>
<feature type="transmembrane region" description="Helical" evidence="1">
    <location>
        <begin position="207"/>
        <end position="228"/>
    </location>
</feature>
<organism evidence="2">
    <name type="scientific">marine metagenome</name>
    <dbReference type="NCBI Taxonomy" id="408172"/>
    <lineage>
        <taxon>unclassified sequences</taxon>
        <taxon>metagenomes</taxon>
        <taxon>ecological metagenomes</taxon>
    </lineage>
</organism>
<feature type="transmembrane region" description="Helical" evidence="1">
    <location>
        <begin position="183"/>
        <end position="201"/>
    </location>
</feature>
<protein>
    <recommendedName>
        <fullName evidence="3">ABC-2 type transporter domain-containing protein</fullName>
    </recommendedName>
</protein>
<feature type="transmembrane region" description="Helical" evidence="1">
    <location>
        <begin position="152"/>
        <end position="171"/>
    </location>
</feature>
<evidence type="ECO:0000313" key="2">
    <source>
        <dbReference type="EMBL" id="SVC81182.1"/>
    </source>
</evidence>
<evidence type="ECO:0008006" key="3">
    <source>
        <dbReference type="Google" id="ProtNLM"/>
    </source>
</evidence>
<feature type="transmembrane region" description="Helical" evidence="1">
    <location>
        <begin position="124"/>
        <end position="146"/>
    </location>
</feature>
<feature type="transmembrane region" description="Helical" evidence="1">
    <location>
        <begin position="37"/>
        <end position="59"/>
    </location>
</feature>
<accession>A0A382Q9I4</accession>
<reference evidence="2" key="1">
    <citation type="submission" date="2018-05" db="EMBL/GenBank/DDBJ databases">
        <authorList>
            <person name="Lanie J.A."/>
            <person name="Ng W.-L."/>
            <person name="Kazmierczak K.M."/>
            <person name="Andrzejewski T.M."/>
            <person name="Davidsen T.M."/>
            <person name="Wayne K.J."/>
            <person name="Tettelin H."/>
            <person name="Glass J.I."/>
            <person name="Rusch D."/>
            <person name="Podicherti R."/>
            <person name="Tsui H.-C.T."/>
            <person name="Winkler M.E."/>
        </authorList>
    </citation>
    <scope>NUCLEOTIDE SEQUENCE</scope>
</reference>
<proteinExistence type="predicted"/>